<accession>A0A975ZMY4</accession>
<dbReference type="EMBL" id="FNYY01000004">
    <property type="protein sequence ID" value="SEJ26270.1"/>
    <property type="molecule type" value="Genomic_DNA"/>
</dbReference>
<dbReference type="AlphaFoldDB" id="A0A975ZMY4"/>
<dbReference type="RefSeq" id="WP_139211267.1">
    <property type="nucleotide sequence ID" value="NZ_FNYY01000004.1"/>
</dbReference>
<gene>
    <name evidence="1" type="ORF">SAMN04487940_104219</name>
</gene>
<evidence type="ECO:0000313" key="1">
    <source>
        <dbReference type="EMBL" id="SEJ26270.1"/>
    </source>
</evidence>
<reference evidence="1 2" key="1">
    <citation type="submission" date="2016-10" db="EMBL/GenBank/DDBJ databases">
        <authorList>
            <person name="Varghese N."/>
            <person name="Submissions S."/>
        </authorList>
    </citation>
    <scope>NUCLEOTIDE SEQUENCE [LARGE SCALE GENOMIC DNA]</scope>
    <source>
        <strain evidence="1 2">FF3</strain>
    </source>
</reference>
<keyword evidence="2" id="KW-1185">Reference proteome</keyword>
<dbReference type="Proteomes" id="UP000182932">
    <property type="component" value="Unassembled WGS sequence"/>
</dbReference>
<name>A0A975ZMY4_9RHOB</name>
<dbReference type="GeneID" id="80817904"/>
<protein>
    <submittedName>
        <fullName evidence="1">Uncharacterized protein</fullName>
    </submittedName>
</protein>
<proteinExistence type="predicted"/>
<organism evidence="1 2">
    <name type="scientific">Marinovum algicola</name>
    <dbReference type="NCBI Taxonomy" id="42444"/>
    <lineage>
        <taxon>Bacteria</taxon>
        <taxon>Pseudomonadati</taxon>
        <taxon>Pseudomonadota</taxon>
        <taxon>Alphaproteobacteria</taxon>
        <taxon>Rhodobacterales</taxon>
        <taxon>Roseobacteraceae</taxon>
        <taxon>Marinovum</taxon>
    </lineage>
</organism>
<evidence type="ECO:0000313" key="2">
    <source>
        <dbReference type="Proteomes" id="UP000182932"/>
    </source>
</evidence>
<comment type="caution">
    <text evidence="1">The sequence shown here is derived from an EMBL/GenBank/DDBJ whole genome shotgun (WGS) entry which is preliminary data.</text>
</comment>
<sequence>MTRKPPTLRPDSRVSEWLGRWRGMAVSVADPDLPRSNAPEAPPAAAAMLGLGLRAFDRVVLPKAVSAAIAGCKHRFGWVAGPPIEEWEPIALHIDTEARLWLAVQDYETDEYAMWIVGFDGDLAPRRLRRAPDLAGAAQPPLPERGDEVLTF</sequence>